<dbReference type="InterPro" id="IPR010652">
    <property type="entry name" value="DUF1232"/>
</dbReference>
<dbReference type="AlphaFoldDB" id="A0AAX3BAJ8"/>
<keyword evidence="8" id="KW-1185">Reference proteome</keyword>
<evidence type="ECO:0000256" key="1">
    <source>
        <dbReference type="ARBA" id="ARBA00004127"/>
    </source>
</evidence>
<dbReference type="RefSeq" id="WP_271434414.1">
    <property type="nucleotide sequence ID" value="NZ_CP073355.1"/>
</dbReference>
<evidence type="ECO:0000313" key="8">
    <source>
        <dbReference type="Proteomes" id="UP001056539"/>
    </source>
</evidence>
<evidence type="ECO:0000256" key="4">
    <source>
        <dbReference type="ARBA" id="ARBA00023136"/>
    </source>
</evidence>
<sequence length="133" mass="15114">MKKDVFYKLVVLERAWRHPRCPWYAKGVIVVTLVLAVSPFDLIPDFIPILGQLDDLFFIPLGIALAWKLIPEDIKKEGSLSLKTLDPSLMQRYKRIGLVIIGLWWIAIIGIGIYIWIKCISPSFKGSFSSGVK</sequence>
<evidence type="ECO:0000313" key="7">
    <source>
        <dbReference type="EMBL" id="URA09287.1"/>
    </source>
</evidence>
<dbReference type="Pfam" id="PF06803">
    <property type="entry name" value="DUF1232"/>
    <property type="match status" value="1"/>
</dbReference>
<protein>
    <submittedName>
        <fullName evidence="7">DUF1232 domain-containing protein</fullName>
    </submittedName>
</protein>
<evidence type="ECO:0000259" key="6">
    <source>
        <dbReference type="Pfam" id="PF06803"/>
    </source>
</evidence>
<feature type="transmembrane region" description="Helical" evidence="5">
    <location>
        <begin position="96"/>
        <end position="117"/>
    </location>
</feature>
<keyword evidence="2 5" id="KW-0812">Transmembrane</keyword>
<feature type="transmembrane region" description="Helical" evidence="5">
    <location>
        <begin position="21"/>
        <end position="40"/>
    </location>
</feature>
<reference evidence="7" key="1">
    <citation type="submission" date="2021-04" db="EMBL/GenBank/DDBJ databases">
        <authorList>
            <person name="Postec A."/>
        </authorList>
    </citation>
    <scope>NUCLEOTIDE SEQUENCE</scope>
    <source>
        <strain evidence="7">F1F22</strain>
    </source>
</reference>
<feature type="domain" description="DUF1232" evidence="6">
    <location>
        <begin position="25"/>
        <end position="61"/>
    </location>
</feature>
<keyword evidence="4 5" id="KW-0472">Membrane</keyword>
<proteinExistence type="predicted"/>
<comment type="subcellular location">
    <subcellularLocation>
        <location evidence="1">Endomembrane system</location>
        <topology evidence="1">Multi-pass membrane protein</topology>
    </subcellularLocation>
</comment>
<dbReference type="KEGG" id="taqu:KDW03_07210"/>
<accession>A0AAX3BAJ8</accession>
<keyword evidence="3 5" id="KW-1133">Transmembrane helix</keyword>
<gene>
    <name evidence="7" type="ORF">KDW03_07210</name>
</gene>
<organism evidence="7 8">
    <name type="scientific">Thermospira aquatica</name>
    <dbReference type="NCBI Taxonomy" id="2828656"/>
    <lineage>
        <taxon>Bacteria</taxon>
        <taxon>Pseudomonadati</taxon>
        <taxon>Spirochaetota</taxon>
        <taxon>Spirochaetia</taxon>
        <taxon>Brevinematales</taxon>
        <taxon>Thermospiraceae</taxon>
        <taxon>Thermospira</taxon>
    </lineage>
</organism>
<evidence type="ECO:0000256" key="3">
    <source>
        <dbReference type="ARBA" id="ARBA00022989"/>
    </source>
</evidence>
<dbReference type="GO" id="GO:0012505">
    <property type="term" value="C:endomembrane system"/>
    <property type="evidence" value="ECO:0007669"/>
    <property type="project" value="UniProtKB-SubCell"/>
</dbReference>
<evidence type="ECO:0000256" key="5">
    <source>
        <dbReference type="SAM" id="Phobius"/>
    </source>
</evidence>
<dbReference type="EMBL" id="CP073355">
    <property type="protein sequence ID" value="URA09287.1"/>
    <property type="molecule type" value="Genomic_DNA"/>
</dbReference>
<dbReference type="Proteomes" id="UP001056539">
    <property type="component" value="Chromosome"/>
</dbReference>
<reference evidence="7" key="2">
    <citation type="submission" date="2022-06" db="EMBL/GenBank/DDBJ databases">
        <title>Thermospira aquatica gen. nov., sp. nov.</title>
        <authorList>
            <person name="Ben Ali Gam Z."/>
            <person name="Labat M."/>
        </authorList>
    </citation>
    <scope>NUCLEOTIDE SEQUENCE</scope>
    <source>
        <strain evidence="7">F1F22</strain>
    </source>
</reference>
<evidence type="ECO:0000256" key="2">
    <source>
        <dbReference type="ARBA" id="ARBA00022692"/>
    </source>
</evidence>
<name>A0AAX3BAJ8_9SPIR</name>